<dbReference type="Pfam" id="PF25109">
    <property type="entry name" value="HAD_PNKP"/>
    <property type="match status" value="1"/>
</dbReference>
<evidence type="ECO:0000259" key="1">
    <source>
        <dbReference type="Pfam" id="PF25109"/>
    </source>
</evidence>
<gene>
    <name evidence="2" type="ORF">METZ01_LOCUS473434</name>
</gene>
<organism evidence="2">
    <name type="scientific">marine metagenome</name>
    <dbReference type="NCBI Taxonomy" id="408172"/>
    <lineage>
        <taxon>unclassified sequences</taxon>
        <taxon>metagenomes</taxon>
        <taxon>ecological metagenomes</taxon>
    </lineage>
</organism>
<dbReference type="InterPro" id="IPR056782">
    <property type="entry name" value="HAD_PNKP"/>
</dbReference>
<reference evidence="2" key="1">
    <citation type="submission" date="2018-05" db="EMBL/GenBank/DDBJ databases">
        <authorList>
            <person name="Lanie J.A."/>
            <person name="Ng W.-L."/>
            <person name="Kazmierczak K.M."/>
            <person name="Andrzejewski T.M."/>
            <person name="Davidsen T.M."/>
            <person name="Wayne K.J."/>
            <person name="Tettelin H."/>
            <person name="Glass J.I."/>
            <person name="Rusch D."/>
            <person name="Podicherti R."/>
            <person name="Tsui H.-C.T."/>
            <person name="Winkler M.E."/>
        </authorList>
    </citation>
    <scope>NUCLEOTIDE SEQUENCE</scope>
</reference>
<accession>A0A383BL76</accession>
<evidence type="ECO:0000313" key="2">
    <source>
        <dbReference type="EMBL" id="SVE20580.1"/>
    </source>
</evidence>
<dbReference type="InterPro" id="IPR036412">
    <property type="entry name" value="HAD-like_sf"/>
</dbReference>
<dbReference type="Gene3D" id="3.40.50.1000">
    <property type="entry name" value="HAD superfamily/HAD-like"/>
    <property type="match status" value="1"/>
</dbReference>
<dbReference type="InterPro" id="IPR023214">
    <property type="entry name" value="HAD_sf"/>
</dbReference>
<dbReference type="EMBL" id="UINC01201303">
    <property type="protein sequence ID" value="SVE20580.1"/>
    <property type="molecule type" value="Genomic_DNA"/>
</dbReference>
<proteinExistence type="predicted"/>
<name>A0A383BL76_9ZZZZ</name>
<protein>
    <recommendedName>
        <fullName evidence="1">Polynucleotide kinase PNKP phosphatase domain-containing protein</fullName>
    </recommendedName>
</protein>
<dbReference type="SUPFAM" id="SSF56784">
    <property type="entry name" value="HAD-like"/>
    <property type="match status" value="1"/>
</dbReference>
<feature type="domain" description="Polynucleotide kinase PNKP phosphatase" evidence="1">
    <location>
        <begin position="68"/>
        <end position="185"/>
    </location>
</feature>
<dbReference type="AlphaFoldDB" id="A0A383BL76"/>
<sequence length="185" mass="21489">MSMNEGEHNPYNINVIGVESSKADIICDIDGTLMNVEDRRVFAVENKRPEDKKMNWDVFLDPEVMEKYDRPNWDVVFLIKKLMSTGSTIIFTSARNERHRDVSIKQIVHGCNISMAVTTYSNKGNRLYLRRDGDFRGDEITKKEIFEKILTDGFRPQLAFDDRDRVVSMWRSIGLPCFQVRGGKF</sequence>